<evidence type="ECO:0000313" key="4">
    <source>
        <dbReference type="EMBL" id="PKI45762.1"/>
    </source>
</evidence>
<dbReference type="EMBL" id="PGOL01002699">
    <property type="protein sequence ID" value="PKI45762.1"/>
    <property type="molecule type" value="Genomic_DNA"/>
</dbReference>
<dbReference type="Proteomes" id="UP000233551">
    <property type="component" value="Unassembled WGS sequence"/>
</dbReference>
<evidence type="ECO:0000313" key="5">
    <source>
        <dbReference type="Proteomes" id="UP000233551"/>
    </source>
</evidence>
<dbReference type="PANTHER" id="PTHR31207:SF23">
    <property type="entry name" value="DOWNREGULATED IN DIF1 18-RELATED"/>
    <property type="match status" value="1"/>
</dbReference>
<dbReference type="Pfam" id="PF05617">
    <property type="entry name" value="Prolamin_like"/>
    <property type="match status" value="1"/>
</dbReference>
<feature type="chain" id="PRO_5014125159" description="Prolamin-like domain-containing protein" evidence="2">
    <location>
        <begin position="23"/>
        <end position="132"/>
    </location>
</feature>
<reference evidence="4 5" key="1">
    <citation type="submission" date="2017-11" db="EMBL/GenBank/DDBJ databases">
        <title>De-novo sequencing of pomegranate (Punica granatum L.) genome.</title>
        <authorList>
            <person name="Akparov Z."/>
            <person name="Amiraslanov A."/>
            <person name="Hajiyeva S."/>
            <person name="Abbasov M."/>
            <person name="Kaur K."/>
            <person name="Hamwieh A."/>
            <person name="Solovyev V."/>
            <person name="Salamov A."/>
            <person name="Braich B."/>
            <person name="Kosarev P."/>
            <person name="Mahmoud A."/>
            <person name="Hajiyev E."/>
            <person name="Babayeva S."/>
            <person name="Izzatullayeva V."/>
            <person name="Mammadov A."/>
            <person name="Mammadov A."/>
            <person name="Sharifova S."/>
            <person name="Ojaghi J."/>
            <person name="Eynullazada K."/>
            <person name="Bayramov B."/>
            <person name="Abdulazimova A."/>
            <person name="Shahmuradov I."/>
        </authorList>
    </citation>
    <scope>NUCLEOTIDE SEQUENCE [LARGE SCALE GENOMIC DNA]</scope>
    <source>
        <strain evidence="5">cv. AG2017</strain>
        <tissue evidence="4">Leaf</tissue>
    </source>
</reference>
<keyword evidence="1 2" id="KW-0732">Signal</keyword>
<organism evidence="4 5">
    <name type="scientific">Punica granatum</name>
    <name type="common">Pomegranate</name>
    <dbReference type="NCBI Taxonomy" id="22663"/>
    <lineage>
        <taxon>Eukaryota</taxon>
        <taxon>Viridiplantae</taxon>
        <taxon>Streptophyta</taxon>
        <taxon>Embryophyta</taxon>
        <taxon>Tracheophyta</taxon>
        <taxon>Spermatophyta</taxon>
        <taxon>Magnoliopsida</taxon>
        <taxon>eudicotyledons</taxon>
        <taxon>Gunneridae</taxon>
        <taxon>Pentapetalae</taxon>
        <taxon>rosids</taxon>
        <taxon>malvids</taxon>
        <taxon>Myrtales</taxon>
        <taxon>Lythraceae</taxon>
        <taxon>Punica</taxon>
    </lineage>
</organism>
<accession>A0A2I0IP35</accession>
<sequence length="132" mass="14915">MAKKDSLLSAIVTLLIICGAIAIEAKSIPPPWVGKHLPPEPVRGLWKFLRQCGRTLTNECGQIVYEYVFHVRNDITKDCCNKLVKMGEKCNRAAAYGLSRVPIYRPWRGNIYERSVEAYNICLRGKGKPLKP</sequence>
<comment type="caution">
    <text evidence="4">The sequence shown here is derived from an EMBL/GenBank/DDBJ whole genome shotgun (WGS) entry which is preliminary data.</text>
</comment>
<feature type="signal peptide" evidence="2">
    <location>
        <begin position="1"/>
        <end position="22"/>
    </location>
</feature>
<evidence type="ECO:0000259" key="3">
    <source>
        <dbReference type="Pfam" id="PF05617"/>
    </source>
</evidence>
<name>A0A2I0IP35_PUNGR</name>
<dbReference type="PANTHER" id="PTHR31207">
    <property type="entry name" value="ECA1 GAMETOGENESIS FAMILY PROTEIN (DUF784)-RELATED-RELATED"/>
    <property type="match status" value="1"/>
</dbReference>
<feature type="domain" description="Prolamin-like" evidence="3">
    <location>
        <begin position="51"/>
        <end position="97"/>
    </location>
</feature>
<dbReference type="SUPFAM" id="SSF47699">
    <property type="entry name" value="Bifunctional inhibitor/lipid-transfer protein/seed storage 2S albumin"/>
    <property type="match status" value="1"/>
</dbReference>
<evidence type="ECO:0000256" key="1">
    <source>
        <dbReference type="ARBA" id="ARBA00022729"/>
    </source>
</evidence>
<evidence type="ECO:0000256" key="2">
    <source>
        <dbReference type="SAM" id="SignalP"/>
    </source>
</evidence>
<keyword evidence="5" id="KW-1185">Reference proteome</keyword>
<dbReference type="InterPro" id="IPR008502">
    <property type="entry name" value="Prolamin-like"/>
</dbReference>
<dbReference type="InterPro" id="IPR036312">
    <property type="entry name" value="Bifun_inhib/LTP/seed_sf"/>
</dbReference>
<dbReference type="AlphaFoldDB" id="A0A2I0IP35"/>
<gene>
    <name evidence="4" type="ORF">CRG98_033847</name>
</gene>
<proteinExistence type="predicted"/>
<dbReference type="InterPro" id="IPR040220">
    <property type="entry name" value="DD11"/>
</dbReference>
<protein>
    <recommendedName>
        <fullName evidence="3">Prolamin-like domain-containing protein</fullName>
    </recommendedName>
</protein>